<dbReference type="SMART" id="SM01207">
    <property type="entry name" value="G3P_acyltransf"/>
    <property type="match status" value="1"/>
</dbReference>
<evidence type="ECO:0000256" key="3">
    <source>
        <dbReference type="ARBA" id="ARBA00022679"/>
    </source>
</evidence>
<dbReference type="HAMAP" id="MF_01043">
    <property type="entry name" value="PlsY"/>
    <property type="match status" value="1"/>
</dbReference>
<protein>
    <submittedName>
        <fullName evidence="11">Acyl-phosphate:glycerol-3-phosphate o-acyltransferase plsy</fullName>
    </submittedName>
</protein>
<evidence type="ECO:0000313" key="11">
    <source>
        <dbReference type="EMBL" id="KUG04654.1"/>
    </source>
</evidence>
<feature type="transmembrane region" description="Helical" evidence="10">
    <location>
        <begin position="52"/>
        <end position="73"/>
    </location>
</feature>
<name>A0A0W8E7Q0_9ZZZZ</name>
<keyword evidence="3 11" id="KW-0808">Transferase</keyword>
<organism evidence="11">
    <name type="scientific">hydrocarbon metagenome</name>
    <dbReference type="NCBI Taxonomy" id="938273"/>
    <lineage>
        <taxon>unclassified sequences</taxon>
        <taxon>metagenomes</taxon>
        <taxon>ecological metagenomes</taxon>
    </lineage>
</organism>
<keyword evidence="1" id="KW-1003">Cell membrane</keyword>
<keyword evidence="7 10" id="KW-0472">Membrane</keyword>
<evidence type="ECO:0000256" key="6">
    <source>
        <dbReference type="ARBA" id="ARBA00023098"/>
    </source>
</evidence>
<feature type="transmembrane region" description="Helical" evidence="10">
    <location>
        <begin position="80"/>
        <end position="100"/>
    </location>
</feature>
<dbReference type="PANTHER" id="PTHR30309:SF0">
    <property type="entry name" value="GLYCEROL-3-PHOSPHATE ACYLTRANSFERASE-RELATED"/>
    <property type="match status" value="1"/>
</dbReference>
<dbReference type="GO" id="GO:0008654">
    <property type="term" value="P:phospholipid biosynthetic process"/>
    <property type="evidence" value="ECO:0007669"/>
    <property type="project" value="UniProtKB-KW"/>
</dbReference>
<evidence type="ECO:0000256" key="5">
    <source>
        <dbReference type="ARBA" id="ARBA00022989"/>
    </source>
</evidence>
<dbReference type="InterPro" id="IPR003811">
    <property type="entry name" value="G3P_acylTferase_PlsY"/>
</dbReference>
<evidence type="ECO:0000256" key="1">
    <source>
        <dbReference type="ARBA" id="ARBA00022475"/>
    </source>
</evidence>
<keyword evidence="8" id="KW-0594">Phospholipid biosynthesis</keyword>
<keyword evidence="11" id="KW-0012">Acyltransferase</keyword>
<gene>
    <name evidence="11" type="ORF">ASZ90_017793</name>
</gene>
<evidence type="ECO:0000256" key="7">
    <source>
        <dbReference type="ARBA" id="ARBA00023136"/>
    </source>
</evidence>
<dbReference type="GO" id="GO:0005886">
    <property type="term" value="C:plasma membrane"/>
    <property type="evidence" value="ECO:0007669"/>
    <property type="project" value="InterPro"/>
</dbReference>
<dbReference type="NCBIfam" id="TIGR00023">
    <property type="entry name" value="glycerol-3-phosphate 1-O-acyltransferase PlsY"/>
    <property type="match status" value="1"/>
</dbReference>
<evidence type="ECO:0000256" key="2">
    <source>
        <dbReference type="ARBA" id="ARBA00022516"/>
    </source>
</evidence>
<evidence type="ECO:0000256" key="10">
    <source>
        <dbReference type="SAM" id="Phobius"/>
    </source>
</evidence>
<accession>A0A0W8E7Q0</accession>
<evidence type="ECO:0000256" key="4">
    <source>
        <dbReference type="ARBA" id="ARBA00022692"/>
    </source>
</evidence>
<proteinExistence type="inferred from homology"/>
<keyword evidence="4 10" id="KW-0812">Transmembrane</keyword>
<dbReference type="GO" id="GO:0043772">
    <property type="term" value="F:acyl-phosphate glycerol-3-phosphate acyltransferase activity"/>
    <property type="evidence" value="ECO:0007669"/>
    <property type="project" value="InterPro"/>
</dbReference>
<dbReference type="EMBL" id="LNQE01001842">
    <property type="protein sequence ID" value="KUG04654.1"/>
    <property type="molecule type" value="Genomic_DNA"/>
</dbReference>
<dbReference type="Pfam" id="PF02660">
    <property type="entry name" value="G3P_acyltransf"/>
    <property type="match status" value="1"/>
</dbReference>
<evidence type="ECO:0000256" key="9">
    <source>
        <dbReference type="ARBA" id="ARBA00023264"/>
    </source>
</evidence>
<keyword evidence="6" id="KW-0443">Lipid metabolism</keyword>
<feature type="transmembrane region" description="Helical" evidence="10">
    <location>
        <begin position="161"/>
        <end position="176"/>
    </location>
</feature>
<sequence>MIKALFIITLCYLIGSIPFSLIFGMALGKVDIRTRGSGNIGATNVLRTSGIAVALLALAADLVKGLAAAWIGTAVGGPTLAAFCAAAVITGHCYSVFLNFKGGKGVATSAGIMVFLMPDVFVVVIILFILMVTISRYVSLGSIVGAIAFPLLTAFVFPKPLPYILMSIYMIILVLYRHKDNFIRLREGKESKITDKF</sequence>
<feature type="transmembrane region" description="Helical" evidence="10">
    <location>
        <begin position="106"/>
        <end position="130"/>
    </location>
</feature>
<dbReference type="PANTHER" id="PTHR30309">
    <property type="entry name" value="INNER MEMBRANE PROTEIN YGIH"/>
    <property type="match status" value="1"/>
</dbReference>
<keyword evidence="5 10" id="KW-1133">Transmembrane helix</keyword>
<keyword evidence="2" id="KW-0444">Lipid biosynthesis</keyword>
<comment type="caution">
    <text evidence="11">The sequence shown here is derived from an EMBL/GenBank/DDBJ whole genome shotgun (WGS) entry which is preliminary data.</text>
</comment>
<dbReference type="AlphaFoldDB" id="A0A0W8E7Q0"/>
<reference evidence="11" key="1">
    <citation type="journal article" date="2015" name="Proc. Natl. Acad. Sci. U.S.A.">
        <title>Networks of energetic and metabolic interactions define dynamics in microbial communities.</title>
        <authorList>
            <person name="Embree M."/>
            <person name="Liu J.K."/>
            <person name="Al-Bassam M.M."/>
            <person name="Zengler K."/>
        </authorList>
    </citation>
    <scope>NUCLEOTIDE SEQUENCE</scope>
</reference>
<evidence type="ECO:0000256" key="8">
    <source>
        <dbReference type="ARBA" id="ARBA00023209"/>
    </source>
</evidence>
<keyword evidence="9" id="KW-1208">Phospholipid metabolism</keyword>